<feature type="transmembrane region" description="Helical" evidence="1">
    <location>
        <begin position="25"/>
        <end position="45"/>
    </location>
</feature>
<dbReference type="Gene3D" id="3.15.10.50">
    <property type="match status" value="1"/>
</dbReference>
<comment type="caution">
    <text evidence="2">The sequence shown here is derived from an EMBL/GenBank/DDBJ whole genome shotgun (WGS) entry which is preliminary data.</text>
</comment>
<evidence type="ECO:0000313" key="3">
    <source>
        <dbReference type="Proteomes" id="UP000827092"/>
    </source>
</evidence>
<dbReference type="AlphaFoldDB" id="A0AAV6UHL1"/>
<name>A0AAV6UHL1_9ARAC</name>
<sequence length="240" mass="26826">MRLADQDLRSHRTTVISGTMLNRSWPFFLLVIAITLQNLSVFGHASKLPKEKLGKVRHKRNLICFFGLTGYVKKALFSALDDIHSLDPLRIGDSESGKLEDGIFYGLSSLTNLTDVDVKCDGGRIVLNTSLGLTDAMVYYKWRRKYLVSFKGTVWTRAADVQFDLEVVANFDEGVSLDVTSTLVTKLDGFKFGFSGLGPLNPVVKGFVNGLHKLWSKKITKKIGRLIERALETQLKKLSL</sequence>
<keyword evidence="1" id="KW-1133">Transmembrane helix</keyword>
<dbReference type="EMBL" id="JAFNEN010000425">
    <property type="protein sequence ID" value="KAG8183279.1"/>
    <property type="molecule type" value="Genomic_DNA"/>
</dbReference>
<gene>
    <name evidence="2" type="ORF">JTE90_006473</name>
</gene>
<dbReference type="InterPro" id="IPR038602">
    <property type="entry name" value="Mite_allergen_7_sf"/>
</dbReference>
<accession>A0AAV6UHL1</accession>
<organism evidence="2 3">
    <name type="scientific">Oedothorax gibbosus</name>
    <dbReference type="NCBI Taxonomy" id="931172"/>
    <lineage>
        <taxon>Eukaryota</taxon>
        <taxon>Metazoa</taxon>
        <taxon>Ecdysozoa</taxon>
        <taxon>Arthropoda</taxon>
        <taxon>Chelicerata</taxon>
        <taxon>Arachnida</taxon>
        <taxon>Araneae</taxon>
        <taxon>Araneomorphae</taxon>
        <taxon>Entelegynae</taxon>
        <taxon>Araneoidea</taxon>
        <taxon>Linyphiidae</taxon>
        <taxon>Erigoninae</taxon>
        <taxon>Oedothorax</taxon>
    </lineage>
</organism>
<dbReference type="Proteomes" id="UP000827092">
    <property type="component" value="Unassembled WGS sequence"/>
</dbReference>
<protein>
    <submittedName>
        <fullName evidence="2">Uncharacterized protein</fullName>
    </submittedName>
</protein>
<proteinExistence type="predicted"/>
<evidence type="ECO:0000313" key="2">
    <source>
        <dbReference type="EMBL" id="KAG8183279.1"/>
    </source>
</evidence>
<dbReference type="InterPro" id="IPR020234">
    <property type="entry name" value="Mite_allergen_group-7"/>
</dbReference>
<keyword evidence="3" id="KW-1185">Reference proteome</keyword>
<keyword evidence="1" id="KW-0812">Transmembrane</keyword>
<evidence type="ECO:0000256" key="1">
    <source>
        <dbReference type="SAM" id="Phobius"/>
    </source>
</evidence>
<dbReference type="Pfam" id="PF16984">
    <property type="entry name" value="Grp7_allergen"/>
    <property type="match status" value="1"/>
</dbReference>
<reference evidence="2 3" key="1">
    <citation type="journal article" date="2022" name="Nat. Ecol. Evol.">
        <title>A masculinizing supergene underlies an exaggerated male reproductive morph in a spider.</title>
        <authorList>
            <person name="Hendrickx F."/>
            <person name="De Corte Z."/>
            <person name="Sonet G."/>
            <person name="Van Belleghem S.M."/>
            <person name="Kostlbacher S."/>
            <person name="Vangestel C."/>
        </authorList>
    </citation>
    <scope>NUCLEOTIDE SEQUENCE [LARGE SCALE GENOMIC DNA]</scope>
    <source>
        <strain evidence="2">W744_W776</strain>
    </source>
</reference>
<keyword evidence="1" id="KW-0472">Membrane</keyword>